<name>A0A5J9VCZ8_9POAL</name>
<dbReference type="EMBL" id="RWGY01000011">
    <property type="protein sequence ID" value="TVU32730.1"/>
    <property type="molecule type" value="Genomic_DNA"/>
</dbReference>
<proteinExistence type="predicted"/>
<accession>A0A5J9VCZ8</accession>
<keyword evidence="2" id="KW-1185">Reference proteome</keyword>
<evidence type="ECO:0000313" key="1">
    <source>
        <dbReference type="EMBL" id="TVU32730.1"/>
    </source>
</evidence>
<gene>
    <name evidence="1" type="ORF">EJB05_24481</name>
</gene>
<dbReference type="AlphaFoldDB" id="A0A5J9VCZ8"/>
<sequence>MPTCPGAFPGLVPRSFQRQARPAHRAQGASIWGEGVQGLAPQGHPAPGAWPFAAKGSLTEVAKGLGPR</sequence>
<protein>
    <submittedName>
        <fullName evidence="1">Uncharacterized protein</fullName>
    </submittedName>
</protein>
<evidence type="ECO:0000313" key="2">
    <source>
        <dbReference type="Proteomes" id="UP000324897"/>
    </source>
</evidence>
<reference evidence="1 2" key="1">
    <citation type="journal article" date="2019" name="Sci. Rep.">
        <title>A high-quality genome of Eragrostis curvula grass provides insights into Poaceae evolution and supports new strategies to enhance forage quality.</title>
        <authorList>
            <person name="Carballo J."/>
            <person name="Santos B.A.C.M."/>
            <person name="Zappacosta D."/>
            <person name="Garbus I."/>
            <person name="Selva J.P."/>
            <person name="Gallo C.A."/>
            <person name="Diaz A."/>
            <person name="Albertini E."/>
            <person name="Caccamo M."/>
            <person name="Echenique V."/>
        </authorList>
    </citation>
    <scope>NUCLEOTIDE SEQUENCE [LARGE SCALE GENOMIC DNA]</scope>
    <source>
        <strain evidence="2">cv. Victoria</strain>
        <tissue evidence="1">Leaf</tissue>
    </source>
</reference>
<comment type="caution">
    <text evidence="1">The sequence shown here is derived from an EMBL/GenBank/DDBJ whole genome shotgun (WGS) entry which is preliminary data.</text>
</comment>
<organism evidence="1 2">
    <name type="scientific">Eragrostis curvula</name>
    <name type="common">weeping love grass</name>
    <dbReference type="NCBI Taxonomy" id="38414"/>
    <lineage>
        <taxon>Eukaryota</taxon>
        <taxon>Viridiplantae</taxon>
        <taxon>Streptophyta</taxon>
        <taxon>Embryophyta</taxon>
        <taxon>Tracheophyta</taxon>
        <taxon>Spermatophyta</taxon>
        <taxon>Magnoliopsida</taxon>
        <taxon>Liliopsida</taxon>
        <taxon>Poales</taxon>
        <taxon>Poaceae</taxon>
        <taxon>PACMAD clade</taxon>
        <taxon>Chloridoideae</taxon>
        <taxon>Eragrostideae</taxon>
        <taxon>Eragrostidinae</taxon>
        <taxon>Eragrostis</taxon>
    </lineage>
</organism>
<dbReference type="Proteomes" id="UP000324897">
    <property type="component" value="Chromosome 1"/>
</dbReference>
<dbReference type="Gramene" id="TVU32730">
    <property type="protein sequence ID" value="TVU32730"/>
    <property type="gene ID" value="EJB05_24481"/>
</dbReference>